<keyword evidence="1" id="KW-0472">Membrane</keyword>
<dbReference type="Proteomes" id="UP000000844">
    <property type="component" value="Chromosome"/>
</dbReference>
<feature type="transmembrane region" description="Helical" evidence="1">
    <location>
        <begin position="305"/>
        <end position="327"/>
    </location>
</feature>
<organism evidence="2 3">
    <name type="scientific">Stackebrandtia nassauensis (strain DSM 44728 / CIP 108903 / NRRL B-16338 / NBRC 102104 / LLR-40K-21)</name>
    <dbReference type="NCBI Taxonomy" id="446470"/>
    <lineage>
        <taxon>Bacteria</taxon>
        <taxon>Bacillati</taxon>
        <taxon>Actinomycetota</taxon>
        <taxon>Actinomycetes</taxon>
        <taxon>Glycomycetales</taxon>
        <taxon>Glycomycetaceae</taxon>
        <taxon>Stackebrandtia</taxon>
    </lineage>
</organism>
<evidence type="ECO:0000256" key="1">
    <source>
        <dbReference type="SAM" id="Phobius"/>
    </source>
</evidence>
<feature type="transmembrane region" description="Helical" evidence="1">
    <location>
        <begin position="264"/>
        <end position="285"/>
    </location>
</feature>
<accession>D3QAW1</accession>
<evidence type="ECO:0000313" key="2">
    <source>
        <dbReference type="EMBL" id="ADD44757.1"/>
    </source>
</evidence>
<sequence>MATLGIGLTMALDGRGSLTRRLLAVGRVAGRRGESGDVRFVSLLLATVLLSLGLVSLVAVHAGYAGVWERTQARLAVEAEDTDDPDSVVLMKFRDDSLADGRTFDVVVVDPGENATKPPGVDTWPGPGEVLLSPALREDGTSENIEQRYGTPVGTVGQDGLTDPMERMAYVGARDGLDPGDPNVTRVIAFGDTRDEWALGGFHSHDRPEWSPRLLVFGLLVAPALAFVFVASRTGSHLRDRRIALVTALGGRGRDRVWLSIGEAWRPVSTGAVVTGCAAAVSMFVDVPVPVIGYVMSAADMRGVAVNVVLAILGAFALVMSTVVWTNRHRRHTSAKRGGASTRPVGSMRPLTWGWAALCPIMIFTAVFLPDLVFAPGTPRYVYCGWLGTVGTALTLPAIVAAGTIVSGRVLAKLGRARRNAGQLVAGRRTAVHSPATGRMVAGITIGVFLFLQAVGWQSIFASQSLFAEQRQELLGRGAVQIESESAELGGRADIEGFLDRLSPHSRPIAVTRRDGDGDEEFVTVHGSCGDLRSTGLKCQDGASVEFADAKRMDQWLSDVAFGAVHGLDHIDEGEPMPVMTVDVTDRLVDIVASQTGGYSPELLIFDERGHDIDVPTMKQTAYRYLPSGAEIELTTGDTGYSAALRDQSRWVFLFGVIAVAIMAAAAALSGAAEFLRHGKSLAPLTVLTGRFTVFRTGAAWVVSLPLCLGIGASLAVGVWLAKPLDFAGFISPGLVATIVIVTLVLSAAMSLWAGQVAVRQARRWRPSGAD</sequence>
<feature type="transmembrane region" description="Helical" evidence="1">
    <location>
        <begin position="40"/>
        <end position="64"/>
    </location>
</feature>
<dbReference type="STRING" id="446470.Snas_5122"/>
<gene>
    <name evidence="2" type="ordered locus">Snas_5122</name>
</gene>
<evidence type="ECO:0000313" key="3">
    <source>
        <dbReference type="Proteomes" id="UP000000844"/>
    </source>
</evidence>
<feature type="transmembrane region" description="Helical" evidence="1">
    <location>
        <begin position="651"/>
        <end position="676"/>
    </location>
</feature>
<protein>
    <recommendedName>
        <fullName evidence="4">Permease</fullName>
    </recommendedName>
</protein>
<reference evidence="2 3" key="1">
    <citation type="journal article" date="2009" name="Stand. Genomic Sci.">
        <title>Complete genome sequence of Stackebrandtia nassauensis type strain (LLR-40K-21).</title>
        <authorList>
            <person name="Munk C."/>
            <person name="Lapidus A."/>
            <person name="Copeland A."/>
            <person name="Jando M."/>
            <person name="Mayilraj S."/>
            <person name="Glavina Del Rio T."/>
            <person name="Nolan M."/>
            <person name="Chen F."/>
            <person name="Lucas S."/>
            <person name="Tice H."/>
            <person name="Cheng J.F."/>
            <person name="Han C."/>
            <person name="Detter J.C."/>
            <person name="Bruce D."/>
            <person name="Goodwin L."/>
            <person name="Chain P."/>
            <person name="Pitluck S."/>
            <person name="Goker M."/>
            <person name="Ovchinikova G."/>
            <person name="Pati A."/>
            <person name="Ivanova N."/>
            <person name="Mavromatis K."/>
            <person name="Chen A."/>
            <person name="Palaniappan K."/>
            <person name="Land M."/>
            <person name="Hauser L."/>
            <person name="Chang Y.J."/>
            <person name="Jeffries C.D."/>
            <person name="Bristow J."/>
            <person name="Eisen J.A."/>
            <person name="Markowitz V."/>
            <person name="Hugenholtz P."/>
            <person name="Kyrpides N.C."/>
            <person name="Klenk H.P."/>
        </authorList>
    </citation>
    <scope>NUCLEOTIDE SEQUENCE [LARGE SCALE GENOMIC DNA]</scope>
    <source>
        <strain evidence="3">DSM 44728 / CIP 108903 / NRRL B-16338 / NBRC 102104 / LLR-40K-21</strain>
    </source>
</reference>
<dbReference type="HOGENOM" id="CLU_396855_0_0_11"/>
<feature type="transmembrane region" description="Helical" evidence="1">
    <location>
        <begin position="697"/>
        <end position="721"/>
    </location>
</feature>
<name>D3QAW1_STANL</name>
<proteinExistence type="predicted"/>
<dbReference type="AlphaFoldDB" id="D3QAW1"/>
<keyword evidence="1" id="KW-1133">Transmembrane helix</keyword>
<keyword evidence="3" id="KW-1185">Reference proteome</keyword>
<dbReference type="EMBL" id="CP001778">
    <property type="protein sequence ID" value="ADD44757.1"/>
    <property type="molecule type" value="Genomic_DNA"/>
</dbReference>
<dbReference type="KEGG" id="sna:Snas_5122"/>
<keyword evidence="1" id="KW-0812">Transmembrane</keyword>
<feature type="transmembrane region" description="Helical" evidence="1">
    <location>
        <begin position="353"/>
        <end position="374"/>
    </location>
</feature>
<feature type="transmembrane region" description="Helical" evidence="1">
    <location>
        <begin position="214"/>
        <end position="232"/>
    </location>
</feature>
<feature type="transmembrane region" description="Helical" evidence="1">
    <location>
        <begin position="386"/>
        <end position="412"/>
    </location>
</feature>
<feature type="transmembrane region" description="Helical" evidence="1">
    <location>
        <begin position="438"/>
        <end position="457"/>
    </location>
</feature>
<feature type="transmembrane region" description="Helical" evidence="1">
    <location>
        <begin position="727"/>
        <end position="754"/>
    </location>
</feature>
<evidence type="ECO:0008006" key="4">
    <source>
        <dbReference type="Google" id="ProtNLM"/>
    </source>
</evidence>
<dbReference type="eggNOG" id="COG0577">
    <property type="taxonomic scope" value="Bacteria"/>
</dbReference>